<dbReference type="OrthoDB" id="6630297at2759"/>
<dbReference type="InterPro" id="IPR005135">
    <property type="entry name" value="Endo/exonuclease/phosphatase"/>
</dbReference>
<protein>
    <recommendedName>
        <fullName evidence="1">Endonuclease/exonuclease/phosphatase domain-containing protein</fullName>
    </recommendedName>
</protein>
<dbReference type="Pfam" id="PF14529">
    <property type="entry name" value="Exo_endo_phos_2"/>
    <property type="match status" value="1"/>
</dbReference>
<feature type="non-terminal residue" evidence="2">
    <location>
        <position position="179"/>
    </location>
</feature>
<dbReference type="SUPFAM" id="SSF56219">
    <property type="entry name" value="DNase I-like"/>
    <property type="match status" value="1"/>
</dbReference>
<comment type="caution">
    <text evidence="2">The sequence shown here is derived from an EMBL/GenBank/DDBJ whole genome shotgun (WGS) entry which is preliminary data.</text>
</comment>
<proteinExistence type="predicted"/>
<dbReference type="PANTHER" id="PTHR33273">
    <property type="entry name" value="DOMAIN-CONTAINING PROTEIN, PUTATIVE-RELATED"/>
    <property type="match status" value="1"/>
</dbReference>
<dbReference type="GO" id="GO:0003824">
    <property type="term" value="F:catalytic activity"/>
    <property type="evidence" value="ECO:0007669"/>
    <property type="project" value="InterPro"/>
</dbReference>
<dbReference type="InterPro" id="IPR036691">
    <property type="entry name" value="Endo/exonu/phosph_ase_sf"/>
</dbReference>
<dbReference type="Proteomes" id="UP000478052">
    <property type="component" value="Unassembled WGS sequence"/>
</dbReference>
<feature type="domain" description="Endonuclease/exonuclease/phosphatase" evidence="1">
    <location>
        <begin position="14"/>
        <end position="127"/>
    </location>
</feature>
<evidence type="ECO:0000313" key="2">
    <source>
        <dbReference type="EMBL" id="KAF0691695.1"/>
    </source>
</evidence>
<keyword evidence="3" id="KW-1185">Reference proteome</keyword>
<dbReference type="AlphaFoldDB" id="A0A6G0VLD6"/>
<evidence type="ECO:0000259" key="1">
    <source>
        <dbReference type="Pfam" id="PF14529"/>
    </source>
</evidence>
<accession>A0A6G0VLD6</accession>
<reference evidence="2 3" key="1">
    <citation type="submission" date="2019-08" db="EMBL/GenBank/DDBJ databases">
        <title>Whole genome of Aphis craccivora.</title>
        <authorList>
            <person name="Voronova N.V."/>
            <person name="Shulinski R.S."/>
            <person name="Bandarenka Y.V."/>
            <person name="Zhorov D.G."/>
            <person name="Warner D."/>
        </authorList>
    </citation>
    <scope>NUCLEOTIDE SEQUENCE [LARGE SCALE GENOMIC DNA]</scope>
    <source>
        <strain evidence="2">180601</strain>
        <tissue evidence="2">Whole Body</tissue>
    </source>
</reference>
<name>A0A6G0VLD6_APHCR</name>
<evidence type="ECO:0000313" key="3">
    <source>
        <dbReference type="Proteomes" id="UP000478052"/>
    </source>
</evidence>
<gene>
    <name evidence="2" type="ORF">FWK35_00037592</name>
</gene>
<dbReference type="PANTHER" id="PTHR33273:SF2">
    <property type="entry name" value="ENDONUCLEASE_EXONUCLEASE_PHOSPHATASE DOMAIN-CONTAINING PROTEIN"/>
    <property type="match status" value="1"/>
</dbReference>
<dbReference type="EMBL" id="VUJU01015874">
    <property type="protein sequence ID" value="KAF0691695.1"/>
    <property type="molecule type" value="Genomic_DNA"/>
</dbReference>
<organism evidence="2 3">
    <name type="scientific">Aphis craccivora</name>
    <name type="common">Cowpea aphid</name>
    <dbReference type="NCBI Taxonomy" id="307492"/>
    <lineage>
        <taxon>Eukaryota</taxon>
        <taxon>Metazoa</taxon>
        <taxon>Ecdysozoa</taxon>
        <taxon>Arthropoda</taxon>
        <taxon>Hexapoda</taxon>
        <taxon>Insecta</taxon>
        <taxon>Pterygota</taxon>
        <taxon>Neoptera</taxon>
        <taxon>Paraneoptera</taxon>
        <taxon>Hemiptera</taxon>
        <taxon>Sternorrhyncha</taxon>
        <taxon>Aphidomorpha</taxon>
        <taxon>Aphidoidea</taxon>
        <taxon>Aphididae</taxon>
        <taxon>Aphidini</taxon>
        <taxon>Aphis</taxon>
        <taxon>Aphis</taxon>
    </lineage>
</organism>
<dbReference type="Gene3D" id="3.60.10.10">
    <property type="entry name" value="Endonuclease/exonuclease/phosphatase"/>
    <property type="match status" value="1"/>
</dbReference>
<sequence>MCYLSINLENHNSITISSIYCPPGAKITTENLKNYFSSLGQQFIAGGDLNSKHLTWGNRSACTRGRTLNYVLTSKHYSVLSPPGPTYWPSHSNRLPDILDIFITKIPNHLNTNVTNLDDLSSDHTPILMELGAMPIKLTRPSLTPGRSNWTKFRNIVSDKISLKLSLKTTLEIDQAIQF</sequence>